<dbReference type="GO" id="GO:0006351">
    <property type="term" value="P:DNA-templated transcription"/>
    <property type="evidence" value="ECO:0007669"/>
    <property type="project" value="InterPro"/>
</dbReference>
<dbReference type="AlphaFoldDB" id="A0A9W8QH70"/>
<dbReference type="Pfam" id="PF04082">
    <property type="entry name" value="Fungal_trans"/>
    <property type="match status" value="1"/>
</dbReference>
<dbReference type="RefSeq" id="XP_056056255.1">
    <property type="nucleotide sequence ID" value="XM_056199405.1"/>
</dbReference>
<sequence>MSEDAILTSFFLFVCYGNQEKYKKAWFYLNQSVSMAILLEMDTETAESLAGLTDKDIDRRRRIFWLLFISERTYALQRRLPVLLRRTVPKPQIFDSDCPIIMNDFVNHVHLFESLPPELYEWQTTSSNLTTISYLGQRVIQALSAVQPQNSVLESQQFDTLITQHWLRLNGTTRVEFAIRCWQFHHVVAHNSKHGLEKQAWDISGTKTVRYRNKPRRTKSVITGSL</sequence>
<comment type="caution">
    <text evidence="3">The sequence shown here is derived from an EMBL/GenBank/DDBJ whole genome shotgun (WGS) entry which is preliminary data.</text>
</comment>
<gene>
    <name evidence="3" type="ORF">LMH87_001344</name>
</gene>
<protein>
    <recommendedName>
        <fullName evidence="2">Xylanolytic transcriptional activator regulatory domain-containing protein</fullName>
    </recommendedName>
</protein>
<proteinExistence type="predicted"/>
<evidence type="ECO:0000313" key="4">
    <source>
        <dbReference type="Proteomes" id="UP001144673"/>
    </source>
</evidence>
<dbReference type="SMART" id="SM00906">
    <property type="entry name" value="Fungal_trans"/>
    <property type="match status" value="1"/>
</dbReference>
<dbReference type="InterPro" id="IPR050797">
    <property type="entry name" value="Carb_Metab_Trans_Reg"/>
</dbReference>
<dbReference type="GeneID" id="80888503"/>
<keyword evidence="4" id="KW-1185">Reference proteome</keyword>
<keyword evidence="1" id="KW-0539">Nucleus</keyword>
<dbReference type="PANTHER" id="PTHR31668">
    <property type="entry name" value="GLUCOSE TRANSPORT TRANSCRIPTION REGULATOR RGT1-RELATED-RELATED"/>
    <property type="match status" value="1"/>
</dbReference>
<accession>A0A9W8QH70</accession>
<feature type="domain" description="Xylanolytic transcriptional activator regulatory" evidence="2">
    <location>
        <begin position="25"/>
        <end position="105"/>
    </location>
</feature>
<dbReference type="GO" id="GO:0008270">
    <property type="term" value="F:zinc ion binding"/>
    <property type="evidence" value="ECO:0007669"/>
    <property type="project" value="InterPro"/>
</dbReference>
<dbReference type="GO" id="GO:0003677">
    <property type="term" value="F:DNA binding"/>
    <property type="evidence" value="ECO:0007669"/>
    <property type="project" value="InterPro"/>
</dbReference>
<evidence type="ECO:0000259" key="2">
    <source>
        <dbReference type="SMART" id="SM00906"/>
    </source>
</evidence>
<evidence type="ECO:0000313" key="3">
    <source>
        <dbReference type="EMBL" id="KAJ4156131.1"/>
    </source>
</evidence>
<evidence type="ECO:0000256" key="1">
    <source>
        <dbReference type="ARBA" id="ARBA00023242"/>
    </source>
</evidence>
<dbReference type="EMBL" id="JAJHUN010000007">
    <property type="protein sequence ID" value="KAJ4156131.1"/>
    <property type="molecule type" value="Genomic_DNA"/>
</dbReference>
<dbReference type="InterPro" id="IPR007219">
    <property type="entry name" value="XnlR_reg_dom"/>
</dbReference>
<dbReference type="Proteomes" id="UP001144673">
    <property type="component" value="Chromosome 6"/>
</dbReference>
<dbReference type="PANTHER" id="PTHR31668:SF19">
    <property type="entry name" value="ZN(2)-C6 FUNGAL-TYPE DOMAIN-CONTAINING PROTEIN-RELATED"/>
    <property type="match status" value="1"/>
</dbReference>
<name>A0A9W8QH70_AKAMU</name>
<dbReference type="KEGG" id="amus:LMH87_001344"/>
<organism evidence="3 4">
    <name type="scientific">Akanthomyces muscarius</name>
    <name type="common">Entomopathogenic fungus</name>
    <name type="synonym">Lecanicillium muscarium</name>
    <dbReference type="NCBI Taxonomy" id="2231603"/>
    <lineage>
        <taxon>Eukaryota</taxon>
        <taxon>Fungi</taxon>
        <taxon>Dikarya</taxon>
        <taxon>Ascomycota</taxon>
        <taxon>Pezizomycotina</taxon>
        <taxon>Sordariomycetes</taxon>
        <taxon>Hypocreomycetidae</taxon>
        <taxon>Hypocreales</taxon>
        <taxon>Cordycipitaceae</taxon>
        <taxon>Akanthomyces</taxon>
    </lineage>
</organism>
<dbReference type="CDD" id="cd12148">
    <property type="entry name" value="fungal_TF_MHR"/>
    <property type="match status" value="1"/>
</dbReference>
<reference evidence="3" key="1">
    <citation type="journal article" date="2023" name="Access Microbiol">
        <title>De-novo genome assembly for Akanthomyces muscarius, a biocontrol agent of insect agricultural pests.</title>
        <authorList>
            <person name="Erdos Z."/>
            <person name="Studholme D.J."/>
            <person name="Raymond B."/>
            <person name="Sharma M."/>
        </authorList>
    </citation>
    <scope>NUCLEOTIDE SEQUENCE</scope>
    <source>
        <strain evidence="3">Ve6</strain>
    </source>
</reference>